<keyword evidence="1" id="KW-0472">Membrane</keyword>
<organism evidence="2 3">
    <name type="scientific">Candidatus Phycorickettsia trachydisci</name>
    <dbReference type="NCBI Taxonomy" id="2115978"/>
    <lineage>
        <taxon>Bacteria</taxon>
        <taxon>Pseudomonadati</taxon>
        <taxon>Pseudomonadota</taxon>
        <taxon>Alphaproteobacteria</taxon>
        <taxon>Rickettsiales</taxon>
        <taxon>Rickettsiaceae</taxon>
        <taxon>Candidatus Phycorickettsia</taxon>
    </lineage>
</organism>
<reference evidence="2 3" key="1">
    <citation type="submission" date="2018-03" db="EMBL/GenBank/DDBJ databases">
        <title>A gene transfer event suggests a long-term partnership between eustigmatophyte algae and a novel lineage of endosymbiotic bacteria.</title>
        <authorList>
            <person name="Yurchenko T."/>
            <person name="Sevcikova T."/>
            <person name="Pribyl P."/>
            <person name="El Karkouri K."/>
            <person name="Klimes V."/>
            <person name="Amaral R."/>
            <person name="Zbrankova V."/>
            <person name="Kim E."/>
            <person name="Raoult D."/>
            <person name="Santos L.M.A."/>
            <person name="Elias M."/>
        </authorList>
    </citation>
    <scope>NUCLEOTIDE SEQUENCE [LARGE SCALE GENOMIC DNA]</scope>
    <source>
        <strain evidence="2">CCALA 838</strain>
    </source>
</reference>
<dbReference type="AlphaFoldDB" id="A0A2P1P889"/>
<accession>A0A2P1P889</accession>
<evidence type="ECO:0000256" key="1">
    <source>
        <dbReference type="SAM" id="Phobius"/>
    </source>
</evidence>
<evidence type="ECO:0000313" key="2">
    <source>
        <dbReference type="EMBL" id="AVP87483.1"/>
    </source>
</evidence>
<feature type="transmembrane region" description="Helical" evidence="1">
    <location>
        <begin position="64"/>
        <end position="85"/>
    </location>
</feature>
<dbReference type="KEGG" id="ptc:phytr_5380"/>
<evidence type="ECO:0000313" key="3">
    <source>
        <dbReference type="Proteomes" id="UP000241762"/>
    </source>
</evidence>
<keyword evidence="3" id="KW-1185">Reference proteome</keyword>
<dbReference type="RefSeq" id="WP_106874344.1">
    <property type="nucleotide sequence ID" value="NZ_CP027845.1"/>
</dbReference>
<proteinExistence type="predicted"/>
<dbReference type="EMBL" id="CP027845">
    <property type="protein sequence ID" value="AVP87483.1"/>
    <property type="molecule type" value="Genomic_DNA"/>
</dbReference>
<sequence>MSDEVIQNNSELDGLEALHIFLQVYREMEQKRYAEFQKKQGVSFCVVGASVSLFMISIMIPNPVYAIVCLSASCLGWSAFFADLVGLVDIVNAYDFVCAKTSWVINKIKGVHDTEKSKADLDESKIGEKPNDETSSIELVIDERPNDEDALQSSASLLGSEQIKTHLI</sequence>
<dbReference type="Proteomes" id="UP000241762">
    <property type="component" value="Chromosome"/>
</dbReference>
<gene>
    <name evidence="2" type="ORF">phytr_5380</name>
</gene>
<feature type="transmembrane region" description="Helical" evidence="1">
    <location>
        <begin position="41"/>
        <end position="58"/>
    </location>
</feature>
<name>A0A2P1P889_9RICK</name>
<keyword evidence="1" id="KW-1133">Transmembrane helix</keyword>
<protein>
    <submittedName>
        <fullName evidence="2">Uncharacterized protein</fullName>
    </submittedName>
</protein>
<keyword evidence="1" id="KW-0812">Transmembrane</keyword>